<protein>
    <submittedName>
        <fullName evidence="1">Uncharacterized protein</fullName>
    </submittedName>
</protein>
<proteinExistence type="predicted"/>
<gene>
    <name evidence="1" type="ORF">RRG08_061635</name>
</gene>
<sequence length="110" mass="12328">MLKRTNVLHIASLRTGYGFPSEKNSLIVATGQYRMIHHLPRDEVLQQKVSITVSTGSRPPPTPGKSISVKEQAFSSMMFRLYCNRLVLNLAGKTFYISRACNLSLSDIDQ</sequence>
<reference evidence="1" key="1">
    <citation type="journal article" date="2023" name="G3 (Bethesda)">
        <title>A reference genome for the long-term kleptoplast-retaining sea slug Elysia crispata morphotype clarki.</title>
        <authorList>
            <person name="Eastman K.E."/>
            <person name="Pendleton A.L."/>
            <person name="Shaikh M.A."/>
            <person name="Suttiyut T."/>
            <person name="Ogas R."/>
            <person name="Tomko P."/>
            <person name="Gavelis G."/>
            <person name="Widhalm J.R."/>
            <person name="Wisecaver J.H."/>
        </authorList>
    </citation>
    <scope>NUCLEOTIDE SEQUENCE</scope>
    <source>
        <strain evidence="1">ECLA1</strain>
    </source>
</reference>
<evidence type="ECO:0000313" key="1">
    <source>
        <dbReference type="EMBL" id="KAK3781229.1"/>
    </source>
</evidence>
<organism evidence="1 2">
    <name type="scientific">Elysia crispata</name>
    <name type="common">lettuce slug</name>
    <dbReference type="NCBI Taxonomy" id="231223"/>
    <lineage>
        <taxon>Eukaryota</taxon>
        <taxon>Metazoa</taxon>
        <taxon>Spiralia</taxon>
        <taxon>Lophotrochozoa</taxon>
        <taxon>Mollusca</taxon>
        <taxon>Gastropoda</taxon>
        <taxon>Heterobranchia</taxon>
        <taxon>Euthyneura</taxon>
        <taxon>Panpulmonata</taxon>
        <taxon>Sacoglossa</taxon>
        <taxon>Placobranchoidea</taxon>
        <taxon>Plakobranchidae</taxon>
        <taxon>Elysia</taxon>
    </lineage>
</organism>
<dbReference type="EMBL" id="JAWDGP010002649">
    <property type="protein sequence ID" value="KAK3781229.1"/>
    <property type="molecule type" value="Genomic_DNA"/>
</dbReference>
<keyword evidence="2" id="KW-1185">Reference proteome</keyword>
<evidence type="ECO:0000313" key="2">
    <source>
        <dbReference type="Proteomes" id="UP001283361"/>
    </source>
</evidence>
<dbReference type="Proteomes" id="UP001283361">
    <property type="component" value="Unassembled WGS sequence"/>
</dbReference>
<name>A0AAE1DSG7_9GAST</name>
<dbReference type="AlphaFoldDB" id="A0AAE1DSG7"/>
<accession>A0AAE1DSG7</accession>
<comment type="caution">
    <text evidence="1">The sequence shown here is derived from an EMBL/GenBank/DDBJ whole genome shotgun (WGS) entry which is preliminary data.</text>
</comment>